<dbReference type="EMBL" id="AQFT01000107">
    <property type="protein sequence ID" value="EMZ23392.1"/>
    <property type="molecule type" value="Genomic_DNA"/>
</dbReference>
<dbReference type="InterPro" id="IPR004027">
    <property type="entry name" value="SEC_C_motif"/>
</dbReference>
<dbReference type="PROSITE" id="PS50076">
    <property type="entry name" value="DNAJ_2"/>
    <property type="match status" value="1"/>
</dbReference>
<dbReference type="SUPFAM" id="SSF48452">
    <property type="entry name" value="TPR-like"/>
    <property type="match status" value="1"/>
</dbReference>
<evidence type="ECO:0000259" key="2">
    <source>
        <dbReference type="PROSITE" id="PS50076"/>
    </source>
</evidence>
<name>N2A223_9FIRM</name>
<dbReference type="Pfam" id="PF00226">
    <property type="entry name" value="DnaJ"/>
    <property type="match status" value="1"/>
</dbReference>
<dbReference type="SMART" id="SM00271">
    <property type="entry name" value="DnaJ"/>
    <property type="match status" value="1"/>
</dbReference>
<keyword evidence="4" id="KW-1185">Reference proteome</keyword>
<sequence length="472" mass="55106">MNTAYSILGLKQGASQAEIKKAYFKMVRMHSPESDPEKFQEIRKAYEHLKRAQNKPDGPTFAPLSNPAAAKMLAQIQTYRNEKNLTLYRDTCEEAWKRFPNDLQFLYLLIMAQRRCGNTGKAVKNAELLVGKDPSNHWFQMVLAYSYKERGFTQKALLACANAYELGCREPDFLMLYGSLCDDHHRYKQGVSVLLDLVGSDSRWLREDMPNLVSAYCGLLSMNYYAETNALAKILDMLHSFLAQYSLYVKEFIPKIAFLIANACMNVTYPSTEYEMIIRIYEDCLKACRDESENRKIRSAMELFYFQRVYVDSRIDDTLITYLELFHDFDEYEDIDMDEDEMLEKFAIVDMQLCMIQEREDILAQAEILKREHAHEYEKIADFMIQLKDASKLNYVRSRLLKTYQRLQPFFQDGHFFEQYPSEKAKIMGTLINEGYEHKPLVLNEKKISRNAPCPCGSGKKYKHCCMNKSEL</sequence>
<dbReference type="STRING" id="1235802.C823_03563"/>
<evidence type="ECO:0000313" key="4">
    <source>
        <dbReference type="Proteomes" id="UP000012589"/>
    </source>
</evidence>
<protein>
    <recommendedName>
        <fullName evidence="2">J domain-containing protein</fullName>
    </recommendedName>
</protein>
<dbReference type="InterPro" id="IPR036869">
    <property type="entry name" value="J_dom_sf"/>
</dbReference>
<dbReference type="Gene3D" id="1.10.287.110">
    <property type="entry name" value="DnaJ domain"/>
    <property type="match status" value="1"/>
</dbReference>
<dbReference type="InterPro" id="IPR001623">
    <property type="entry name" value="DnaJ_domain"/>
</dbReference>
<dbReference type="HOGENOM" id="CLU_578406_0_0_9"/>
<accession>N2A223</accession>
<dbReference type="SUPFAM" id="SSF103642">
    <property type="entry name" value="Sec-C motif"/>
    <property type="match status" value="1"/>
</dbReference>
<dbReference type="GO" id="GO:0006260">
    <property type="term" value="P:DNA replication"/>
    <property type="evidence" value="ECO:0007669"/>
    <property type="project" value="UniProtKB-KW"/>
</dbReference>
<evidence type="ECO:0000256" key="1">
    <source>
        <dbReference type="ARBA" id="ARBA00022705"/>
    </source>
</evidence>
<gene>
    <name evidence="3" type="ORF">C823_03563</name>
</gene>
<feature type="domain" description="J" evidence="2">
    <location>
        <begin position="3"/>
        <end position="62"/>
    </location>
</feature>
<dbReference type="Proteomes" id="UP000012589">
    <property type="component" value="Unassembled WGS sequence"/>
</dbReference>
<dbReference type="Gene3D" id="1.25.40.10">
    <property type="entry name" value="Tetratricopeptide repeat domain"/>
    <property type="match status" value="1"/>
</dbReference>
<dbReference type="eggNOG" id="COG0653">
    <property type="taxonomic scope" value="Bacteria"/>
</dbReference>
<dbReference type="AlphaFoldDB" id="N2A223"/>
<dbReference type="CDD" id="cd06257">
    <property type="entry name" value="DnaJ"/>
    <property type="match status" value="1"/>
</dbReference>
<keyword evidence="1" id="KW-0235">DNA replication</keyword>
<proteinExistence type="predicted"/>
<organism evidence="3 4">
    <name type="scientific">Eubacterium plexicaudatum ASF492</name>
    <dbReference type="NCBI Taxonomy" id="1235802"/>
    <lineage>
        <taxon>Bacteria</taxon>
        <taxon>Bacillati</taxon>
        <taxon>Bacillota</taxon>
        <taxon>Clostridia</taxon>
        <taxon>Eubacteriales</taxon>
        <taxon>Eubacteriaceae</taxon>
        <taxon>Eubacterium</taxon>
    </lineage>
</organism>
<dbReference type="PRINTS" id="PR00625">
    <property type="entry name" value="JDOMAIN"/>
</dbReference>
<evidence type="ECO:0000313" key="3">
    <source>
        <dbReference type="EMBL" id="EMZ23392.1"/>
    </source>
</evidence>
<dbReference type="Gene3D" id="3.10.450.50">
    <property type="match status" value="1"/>
</dbReference>
<dbReference type="PATRIC" id="fig|1235802.3.peg.3755"/>
<reference evidence="3 4" key="1">
    <citation type="journal article" date="2014" name="Genome Announc.">
        <title>Draft genome sequences of the altered schaedler flora, a defined bacterial community from gnotobiotic mice.</title>
        <authorList>
            <person name="Wannemuehler M.J."/>
            <person name="Overstreet A.M."/>
            <person name="Ward D.V."/>
            <person name="Phillips G.J."/>
        </authorList>
    </citation>
    <scope>NUCLEOTIDE SEQUENCE [LARGE SCALE GENOMIC DNA]</scope>
    <source>
        <strain evidence="3 4">ASF492</strain>
    </source>
</reference>
<comment type="caution">
    <text evidence="3">The sequence shown here is derived from an EMBL/GenBank/DDBJ whole genome shotgun (WGS) entry which is preliminary data.</text>
</comment>
<dbReference type="InterPro" id="IPR011990">
    <property type="entry name" value="TPR-like_helical_dom_sf"/>
</dbReference>
<dbReference type="SUPFAM" id="SSF46565">
    <property type="entry name" value="Chaperone J-domain"/>
    <property type="match status" value="1"/>
</dbReference>
<dbReference type="Pfam" id="PF02810">
    <property type="entry name" value="SEC-C"/>
    <property type="match status" value="1"/>
</dbReference>